<evidence type="ECO:0000259" key="3">
    <source>
        <dbReference type="Pfam" id="PF00326"/>
    </source>
</evidence>
<dbReference type="InterPro" id="IPR002469">
    <property type="entry name" value="Peptidase_S9B_N"/>
</dbReference>
<keyword evidence="6" id="KW-1185">Reference proteome</keyword>
<keyword evidence="2" id="KW-0720">Serine protease</keyword>
<dbReference type="Gene3D" id="2.120.10.30">
    <property type="entry name" value="TolB, C-terminal domain"/>
    <property type="match status" value="2"/>
</dbReference>
<organism evidence="5 6">
    <name type="scientific">Seongchinamella sediminis</name>
    <dbReference type="NCBI Taxonomy" id="2283635"/>
    <lineage>
        <taxon>Bacteria</taxon>
        <taxon>Pseudomonadati</taxon>
        <taxon>Pseudomonadota</taxon>
        <taxon>Gammaproteobacteria</taxon>
        <taxon>Cellvibrionales</taxon>
        <taxon>Halieaceae</taxon>
        <taxon>Seongchinamella</taxon>
    </lineage>
</organism>
<keyword evidence="2" id="KW-0645">Protease</keyword>
<evidence type="ECO:0000259" key="4">
    <source>
        <dbReference type="Pfam" id="PF00930"/>
    </source>
</evidence>
<accession>A0A3L7DYU8</accession>
<proteinExistence type="predicted"/>
<dbReference type="AlphaFoldDB" id="A0A3L7DYU8"/>
<dbReference type="InterPro" id="IPR011042">
    <property type="entry name" value="6-blade_b-propeller_TolB-like"/>
</dbReference>
<dbReference type="InterPro" id="IPR001375">
    <property type="entry name" value="Peptidase_S9_cat"/>
</dbReference>
<dbReference type="Gene3D" id="3.40.50.1820">
    <property type="entry name" value="alpha/beta hydrolase"/>
    <property type="match status" value="1"/>
</dbReference>
<dbReference type="GO" id="GO:0006508">
    <property type="term" value="P:proteolysis"/>
    <property type="evidence" value="ECO:0007669"/>
    <property type="project" value="InterPro"/>
</dbReference>
<dbReference type="InterPro" id="IPR029058">
    <property type="entry name" value="AB_hydrolase_fold"/>
</dbReference>
<feature type="domain" description="Peptidase S9 prolyl oligopeptidase catalytic" evidence="3">
    <location>
        <begin position="450"/>
        <end position="657"/>
    </location>
</feature>
<dbReference type="EMBL" id="QRAN01000010">
    <property type="protein sequence ID" value="RLQ21839.1"/>
    <property type="molecule type" value="Genomic_DNA"/>
</dbReference>
<sequence>MPMSASSKDLRTFSREDVFELEWAANPQISPDGERIVYERKSMDIMADKRIGRLWLIDADGDNHMPLTGGEAEETGAQWSPQGDRIAFIRDSQIHVHWLASGKTTRITQLLQTPSALSWSPDGKQLAFSMLVPETPPMLVEPMPVPEGAQWPEAPSVTTSLRYERDGVGRLKPGFSHYFLVDASGGSARQLTHGNFHHQEPPQWLPDGSGLVFSANRNDNWELDFRESELYLLQLDSGSISALTDRRGPDQGPAISPDGRYVSWYGYDDRVQAYQVSQLYVMALDGGEPRALRPALDRSVSALRWDSRSRGVYYVYSNHGESHVAYSSLRGDHRDVATTLGGESMARPYGGGSYSVASNGRIAYTYSDPQRPAELALARPGSSEPRLVTRLNADLLPFRELGRVEPVWYQSSVDERDLQGWIIKPPGYEEGRAYPLLVENHGGPISHYGPHFSPELQLCAAAGYLVFYPNPRGSTSYGEEFANLLFNNYPAEDYQDVMDGVDYLIDQGLTAEDRLYVTGGSAGGIMTAWIVGSNQRFRAAAVIKPVMNWISKLLTADNYYAYAEYRYPGQVWENPETYWKFSPVSLVGNIHTPTMVMVGSSDLRTPLSEAKQLYHALQIRGIDTALVEVPEAPHFIAKRPSQLVTKIDHILAWFARYPWQQAGAEEAE</sequence>
<dbReference type="Pfam" id="PF07676">
    <property type="entry name" value="PD40"/>
    <property type="match status" value="1"/>
</dbReference>
<protein>
    <submittedName>
        <fullName evidence="5">S9 family peptidase</fullName>
    </submittedName>
</protein>
<feature type="domain" description="Dipeptidylpeptidase IV N-terminal" evidence="4">
    <location>
        <begin position="30"/>
        <end position="130"/>
    </location>
</feature>
<name>A0A3L7DYU8_9GAMM</name>
<dbReference type="Pfam" id="PF00326">
    <property type="entry name" value="Peptidase_S9"/>
    <property type="match status" value="1"/>
</dbReference>
<comment type="caution">
    <text evidence="5">The sequence shown here is derived from an EMBL/GenBank/DDBJ whole genome shotgun (WGS) entry which is preliminary data.</text>
</comment>
<dbReference type="SUPFAM" id="SSF82171">
    <property type="entry name" value="DPP6 N-terminal domain-like"/>
    <property type="match status" value="1"/>
</dbReference>
<dbReference type="PANTHER" id="PTHR42776">
    <property type="entry name" value="SERINE PEPTIDASE S9 FAMILY MEMBER"/>
    <property type="match status" value="1"/>
</dbReference>
<evidence type="ECO:0000313" key="6">
    <source>
        <dbReference type="Proteomes" id="UP000265509"/>
    </source>
</evidence>
<dbReference type="OrthoDB" id="9812921at2"/>
<dbReference type="SUPFAM" id="SSF53474">
    <property type="entry name" value="alpha/beta-Hydrolases"/>
    <property type="match status" value="1"/>
</dbReference>
<keyword evidence="1" id="KW-0378">Hydrolase</keyword>
<dbReference type="GO" id="GO:0004252">
    <property type="term" value="F:serine-type endopeptidase activity"/>
    <property type="evidence" value="ECO:0007669"/>
    <property type="project" value="TreeGrafter"/>
</dbReference>
<dbReference type="Proteomes" id="UP000265509">
    <property type="component" value="Unassembled WGS sequence"/>
</dbReference>
<dbReference type="PANTHER" id="PTHR42776:SF27">
    <property type="entry name" value="DIPEPTIDYL PEPTIDASE FAMILY MEMBER 6"/>
    <property type="match status" value="1"/>
</dbReference>
<reference evidence="5 6" key="1">
    <citation type="submission" date="2018-07" db="EMBL/GenBank/DDBJ databases">
        <title>Halioglobus sp. genome submission.</title>
        <authorList>
            <person name="Ye M.-Q."/>
            <person name="Du Z.-J."/>
        </authorList>
    </citation>
    <scope>NUCLEOTIDE SEQUENCE [LARGE SCALE GENOMIC DNA]</scope>
    <source>
        <strain evidence="5 6">U0301</strain>
    </source>
</reference>
<dbReference type="InterPro" id="IPR011659">
    <property type="entry name" value="WD40"/>
</dbReference>
<evidence type="ECO:0000313" key="5">
    <source>
        <dbReference type="EMBL" id="RLQ21839.1"/>
    </source>
</evidence>
<evidence type="ECO:0000256" key="1">
    <source>
        <dbReference type="ARBA" id="ARBA00022801"/>
    </source>
</evidence>
<evidence type="ECO:0000256" key="2">
    <source>
        <dbReference type="ARBA" id="ARBA00022825"/>
    </source>
</evidence>
<gene>
    <name evidence="5" type="ORF">DWB85_10560</name>
</gene>
<dbReference type="Pfam" id="PF00930">
    <property type="entry name" value="DPPIV_N"/>
    <property type="match status" value="1"/>
</dbReference>